<feature type="region of interest" description="Disordered" evidence="1">
    <location>
        <begin position="21"/>
        <end position="78"/>
    </location>
</feature>
<reference evidence="2" key="1">
    <citation type="submission" date="2022-07" db="EMBL/GenBank/DDBJ databases">
        <title>Phylogenomic reconstructions and comparative analyses of Kickxellomycotina fungi.</title>
        <authorList>
            <person name="Reynolds N.K."/>
            <person name="Stajich J.E."/>
            <person name="Barry K."/>
            <person name="Grigoriev I.V."/>
            <person name="Crous P."/>
            <person name="Smith M.E."/>
        </authorList>
    </citation>
    <scope>NUCLEOTIDE SEQUENCE</scope>
    <source>
        <strain evidence="2">NBRC 32514</strain>
    </source>
</reference>
<proteinExistence type="predicted"/>
<dbReference type="EMBL" id="JANBOJ010000042">
    <property type="protein sequence ID" value="KAJ1724089.1"/>
    <property type="molecule type" value="Genomic_DNA"/>
</dbReference>
<gene>
    <name evidence="2" type="ORF">LPJ53_001610</name>
</gene>
<evidence type="ECO:0000313" key="3">
    <source>
        <dbReference type="Proteomes" id="UP001149813"/>
    </source>
</evidence>
<keyword evidence="3" id="KW-1185">Reference proteome</keyword>
<comment type="caution">
    <text evidence="2">The sequence shown here is derived from an EMBL/GenBank/DDBJ whole genome shotgun (WGS) entry which is preliminary data.</text>
</comment>
<accession>A0A9W8CSN1</accession>
<evidence type="ECO:0000256" key="1">
    <source>
        <dbReference type="SAM" id="MobiDB-lite"/>
    </source>
</evidence>
<feature type="compositionally biased region" description="Polar residues" evidence="1">
    <location>
        <begin position="50"/>
        <end position="67"/>
    </location>
</feature>
<organism evidence="2 3">
    <name type="scientific">Coemansia erecta</name>
    <dbReference type="NCBI Taxonomy" id="147472"/>
    <lineage>
        <taxon>Eukaryota</taxon>
        <taxon>Fungi</taxon>
        <taxon>Fungi incertae sedis</taxon>
        <taxon>Zoopagomycota</taxon>
        <taxon>Kickxellomycotina</taxon>
        <taxon>Kickxellomycetes</taxon>
        <taxon>Kickxellales</taxon>
        <taxon>Kickxellaceae</taxon>
        <taxon>Coemansia</taxon>
    </lineage>
</organism>
<sequence length="78" mass="8477">MRARHSLKEQILQDIESGAVGVASHAEASPALESQTADKSASPDIPSLQHLVNSVRNIRSQTPQVTDARTRIDQMQDS</sequence>
<dbReference type="OrthoDB" id="5599376at2759"/>
<dbReference type="Proteomes" id="UP001149813">
    <property type="component" value="Unassembled WGS sequence"/>
</dbReference>
<protein>
    <submittedName>
        <fullName evidence="2">Uncharacterized protein</fullName>
    </submittedName>
</protein>
<dbReference type="AlphaFoldDB" id="A0A9W8CSN1"/>
<name>A0A9W8CSN1_9FUNG</name>
<evidence type="ECO:0000313" key="2">
    <source>
        <dbReference type="EMBL" id="KAJ1724089.1"/>
    </source>
</evidence>
<feature type="compositionally biased region" description="Basic and acidic residues" evidence="1">
    <location>
        <begin position="68"/>
        <end position="78"/>
    </location>
</feature>